<feature type="domain" description="Cytochrome b561" evidence="11">
    <location>
        <begin position="420"/>
        <end position="624"/>
    </location>
</feature>
<feature type="signal peptide" evidence="10">
    <location>
        <begin position="1"/>
        <end position="23"/>
    </location>
</feature>
<feature type="transmembrane region" description="Helical" evidence="9">
    <location>
        <begin position="530"/>
        <end position="550"/>
    </location>
</feature>
<organism evidence="12 14">
    <name type="scientific">Volvox reticuliferus</name>
    <dbReference type="NCBI Taxonomy" id="1737510"/>
    <lineage>
        <taxon>Eukaryota</taxon>
        <taxon>Viridiplantae</taxon>
        <taxon>Chlorophyta</taxon>
        <taxon>core chlorophytes</taxon>
        <taxon>Chlorophyceae</taxon>
        <taxon>CS clade</taxon>
        <taxon>Chlamydomonadales</taxon>
        <taxon>Volvocaceae</taxon>
        <taxon>Volvox</taxon>
    </lineage>
</organism>
<dbReference type="PANTHER" id="PTHR23130:SF171">
    <property type="entry name" value="OS01G0895300 PROTEIN"/>
    <property type="match status" value="1"/>
</dbReference>
<dbReference type="Pfam" id="PF03188">
    <property type="entry name" value="Cytochrom_B561"/>
    <property type="match status" value="1"/>
</dbReference>
<keyword evidence="5" id="KW-0249">Electron transport</keyword>
<dbReference type="PANTHER" id="PTHR23130">
    <property type="entry name" value="CYTOCHROME B561 AND DOMON DOMAIN-CONTAINING PROTEIN"/>
    <property type="match status" value="1"/>
</dbReference>
<evidence type="ECO:0000256" key="6">
    <source>
        <dbReference type="ARBA" id="ARBA00022989"/>
    </source>
</evidence>
<evidence type="ECO:0000313" key="13">
    <source>
        <dbReference type="EMBL" id="GIL93725.1"/>
    </source>
</evidence>
<dbReference type="Proteomes" id="UP000722791">
    <property type="component" value="Unassembled WGS sequence"/>
</dbReference>
<protein>
    <recommendedName>
        <fullName evidence="11">Cytochrome b561 domain-containing protein</fullName>
    </recommendedName>
</protein>
<evidence type="ECO:0000256" key="2">
    <source>
        <dbReference type="ARBA" id="ARBA00022448"/>
    </source>
</evidence>
<feature type="region of interest" description="Disordered" evidence="8">
    <location>
        <begin position="376"/>
        <end position="402"/>
    </location>
</feature>
<dbReference type="Gene3D" id="1.20.120.1770">
    <property type="match status" value="1"/>
</dbReference>
<evidence type="ECO:0000256" key="9">
    <source>
        <dbReference type="SAM" id="Phobius"/>
    </source>
</evidence>
<feature type="region of interest" description="Disordered" evidence="8">
    <location>
        <begin position="194"/>
        <end position="237"/>
    </location>
</feature>
<evidence type="ECO:0000256" key="10">
    <source>
        <dbReference type="SAM" id="SignalP"/>
    </source>
</evidence>
<feature type="transmembrane region" description="Helical" evidence="9">
    <location>
        <begin position="570"/>
        <end position="588"/>
    </location>
</feature>
<evidence type="ECO:0000256" key="4">
    <source>
        <dbReference type="ARBA" id="ARBA00022729"/>
    </source>
</evidence>
<feature type="chain" id="PRO_5035415663" description="Cytochrome b561 domain-containing protein" evidence="10">
    <location>
        <begin position="24"/>
        <end position="669"/>
    </location>
</feature>
<evidence type="ECO:0000256" key="1">
    <source>
        <dbReference type="ARBA" id="ARBA00004370"/>
    </source>
</evidence>
<accession>A0A8J4CAK8</accession>
<feature type="compositionally biased region" description="Pro residues" evidence="8">
    <location>
        <begin position="194"/>
        <end position="217"/>
    </location>
</feature>
<dbReference type="GO" id="GO:0016020">
    <property type="term" value="C:membrane"/>
    <property type="evidence" value="ECO:0007669"/>
    <property type="project" value="UniProtKB-SubCell"/>
</dbReference>
<evidence type="ECO:0000256" key="8">
    <source>
        <dbReference type="SAM" id="MobiDB-lite"/>
    </source>
</evidence>
<evidence type="ECO:0000256" key="3">
    <source>
        <dbReference type="ARBA" id="ARBA00022692"/>
    </source>
</evidence>
<dbReference type="PROSITE" id="PS50939">
    <property type="entry name" value="CYTOCHROME_B561"/>
    <property type="match status" value="1"/>
</dbReference>
<proteinExistence type="predicted"/>
<keyword evidence="3 9" id="KW-0812">Transmembrane</keyword>
<keyword evidence="14" id="KW-1185">Reference proteome</keyword>
<dbReference type="InterPro" id="IPR006593">
    <property type="entry name" value="Cyt_b561/ferric_Rdtase_TM"/>
</dbReference>
<keyword evidence="2" id="KW-0813">Transport</keyword>
<dbReference type="CDD" id="cd09631">
    <property type="entry name" value="DOMON_DOH"/>
    <property type="match status" value="1"/>
</dbReference>
<evidence type="ECO:0000313" key="12">
    <source>
        <dbReference type="EMBL" id="GIL79059.1"/>
    </source>
</evidence>
<reference evidence="12" key="1">
    <citation type="journal article" date="2021" name="Proc. Natl. Acad. Sci. U.S.A.">
        <title>Three genomes in the algal genus Volvox reveal the fate of a haploid sex-determining region after a transition to homothallism.</title>
        <authorList>
            <person name="Yamamoto K."/>
            <person name="Hamaji T."/>
            <person name="Kawai-Toyooka H."/>
            <person name="Matsuzaki R."/>
            <person name="Takahashi F."/>
            <person name="Nishimura Y."/>
            <person name="Kawachi M."/>
            <person name="Noguchi H."/>
            <person name="Minakuchi Y."/>
            <person name="Umen J.G."/>
            <person name="Toyoda A."/>
            <person name="Nozaki H."/>
        </authorList>
    </citation>
    <scope>NUCLEOTIDE SEQUENCE</scope>
    <source>
        <strain evidence="13">NIES-3785</strain>
        <strain evidence="12">NIES-3786</strain>
    </source>
</reference>
<dbReference type="SMART" id="SM00665">
    <property type="entry name" value="B561"/>
    <property type="match status" value="1"/>
</dbReference>
<feature type="transmembrane region" description="Helical" evidence="9">
    <location>
        <begin position="493"/>
        <end position="518"/>
    </location>
</feature>
<comment type="caution">
    <text evidence="12">The sequence shown here is derived from an EMBL/GenBank/DDBJ whole genome shotgun (WGS) entry which is preliminary data.</text>
</comment>
<gene>
    <name evidence="12" type="ORF">Vretifemale_8461</name>
    <name evidence="13" type="ORF">Vretimale_45</name>
</gene>
<evidence type="ECO:0000256" key="5">
    <source>
        <dbReference type="ARBA" id="ARBA00022982"/>
    </source>
</evidence>
<feature type="compositionally biased region" description="Pro residues" evidence="8">
    <location>
        <begin position="224"/>
        <end position="235"/>
    </location>
</feature>
<feature type="transmembrane region" description="Helical" evidence="9">
    <location>
        <begin position="600"/>
        <end position="622"/>
    </location>
</feature>
<sequence length="669" mass="70480">MNYFTSVLLVISAHLFTMRLASAYPNYWYDALNVIGSSLPNGPTQCDSHPTEAVIVQGSPHPGGPTIDSSITFVFRGAQSGAVITTLCPGMANNLSVSFSNKRLALLTANTSSVAFSSALPTSDCPNRVDLGGSSKFRAATTFNVSFNVPCSLAGQNVRFEVTSAAIASTTPWLQNSVNMPVSLGAVCGTCTSPRPPPVPSPPPLPPPAPSPPPLPPTNARSSTPPPSPPTPPASPTCMPSPLGYDCVATKGKVTVHWSVNSSTAPANPCTPVNRTTLTANELSVFGTLHMAVQANIQGYVAIGFNSNPKKMYPSDIALGWSGSSLNTYYAKGEDLEESDISPSSWAYDTGIAYNASAIITTICFSRRLVDSRAKASPDLRSATGSNRNTTTATTPTSGRRLLQTSQGNGQLGLIWAISFARALVQHTSQNVGGFDLNLAEGTVQAAGNDRKYWVNVHGALMAVAWGLLLPLGTLLPAHRWLLRDVKLAGKHLWFWLHLGCQWTGMALFIAGFVVAFVEFEEVEGNLSEAHGAIGIAIMAAAGAQVVFAYIRPDPNSEKRGLWNLVHHNLGRLTILLAWANVYIGIYLAHTSWGASYTEWVTPIAIVMGLLLITTLVLRLLGPSGAGGAPARVSHSTMAGVAGNNASAFNTLDYTAAGEQGVIRGGTLA</sequence>
<dbReference type="CDD" id="cd08760">
    <property type="entry name" value="Cyt_b561_FRRS1_like"/>
    <property type="match status" value="1"/>
</dbReference>
<name>A0A8J4CAK8_9CHLO</name>
<dbReference type="EMBL" id="BNCQ01000001">
    <property type="protein sequence ID" value="GIL93725.1"/>
    <property type="molecule type" value="Genomic_DNA"/>
</dbReference>
<keyword evidence="6 9" id="KW-1133">Transmembrane helix</keyword>
<dbReference type="AlphaFoldDB" id="A0A8J4CAK8"/>
<dbReference type="Proteomes" id="UP000747110">
    <property type="component" value="Unassembled WGS sequence"/>
</dbReference>
<evidence type="ECO:0000256" key="7">
    <source>
        <dbReference type="ARBA" id="ARBA00023136"/>
    </source>
</evidence>
<feature type="compositionally biased region" description="Low complexity" evidence="8">
    <location>
        <begin position="381"/>
        <end position="401"/>
    </location>
</feature>
<comment type="subcellular location">
    <subcellularLocation>
        <location evidence="1">Membrane</location>
    </subcellularLocation>
</comment>
<dbReference type="SMART" id="SM00664">
    <property type="entry name" value="DoH"/>
    <property type="match status" value="1"/>
</dbReference>
<dbReference type="OrthoDB" id="19261at2759"/>
<feature type="transmembrane region" description="Helical" evidence="9">
    <location>
        <begin position="453"/>
        <end position="472"/>
    </location>
</feature>
<dbReference type="InterPro" id="IPR005018">
    <property type="entry name" value="DOMON_domain"/>
</dbReference>
<dbReference type="EMBL" id="BNCP01000014">
    <property type="protein sequence ID" value="GIL79059.1"/>
    <property type="molecule type" value="Genomic_DNA"/>
</dbReference>
<dbReference type="InterPro" id="IPR045266">
    <property type="entry name" value="DOH_DOMON"/>
</dbReference>
<evidence type="ECO:0000313" key="14">
    <source>
        <dbReference type="Proteomes" id="UP000747110"/>
    </source>
</evidence>
<keyword evidence="4 10" id="KW-0732">Signal</keyword>
<evidence type="ECO:0000259" key="11">
    <source>
        <dbReference type="PROSITE" id="PS50939"/>
    </source>
</evidence>
<keyword evidence="7 9" id="KW-0472">Membrane</keyword>